<gene>
    <name evidence="1" type="ORF">I568_02119</name>
</gene>
<evidence type="ECO:0000313" key="1">
    <source>
        <dbReference type="EMBL" id="EOW80416.1"/>
    </source>
</evidence>
<dbReference type="EMBL" id="ASWJ01000009">
    <property type="protein sequence ID" value="EOW80416.1"/>
    <property type="molecule type" value="Genomic_DNA"/>
</dbReference>
<dbReference type="Proteomes" id="UP000014113">
    <property type="component" value="Unassembled WGS sequence"/>
</dbReference>
<accession>S0KHJ6</accession>
<reference evidence="1 2" key="1">
    <citation type="submission" date="2013-03" db="EMBL/GenBank/DDBJ databases">
        <title>The Genome Sequence of Enterococcus columbae ATCC_51263 (PacBio/Illumina hybrid assembly).</title>
        <authorList>
            <consortium name="The Broad Institute Genomics Platform"/>
            <consortium name="The Broad Institute Genome Sequencing Center for Infectious Disease"/>
            <person name="Earl A."/>
            <person name="Russ C."/>
            <person name="Gilmore M."/>
            <person name="Surin D."/>
            <person name="Walker B."/>
            <person name="Young S."/>
            <person name="Zeng Q."/>
            <person name="Gargeya S."/>
            <person name="Fitzgerald M."/>
            <person name="Haas B."/>
            <person name="Abouelleil A."/>
            <person name="Allen A.W."/>
            <person name="Alvarado L."/>
            <person name="Arachchi H.M."/>
            <person name="Berlin A.M."/>
            <person name="Chapman S.B."/>
            <person name="Gainer-Dewar J."/>
            <person name="Goldberg J."/>
            <person name="Griggs A."/>
            <person name="Gujja S."/>
            <person name="Hansen M."/>
            <person name="Howarth C."/>
            <person name="Imamovic A."/>
            <person name="Ireland A."/>
            <person name="Larimer J."/>
            <person name="McCowan C."/>
            <person name="Murphy C."/>
            <person name="Pearson M."/>
            <person name="Poon T.W."/>
            <person name="Priest M."/>
            <person name="Roberts A."/>
            <person name="Saif S."/>
            <person name="Shea T."/>
            <person name="Sisk P."/>
            <person name="Sykes S."/>
            <person name="Wortman J."/>
            <person name="Nusbaum C."/>
            <person name="Birren B."/>
        </authorList>
    </citation>
    <scope>NUCLEOTIDE SEQUENCE [LARGE SCALE GENOMIC DNA]</scope>
    <source>
        <strain evidence="1 2">ATCC 51263</strain>
    </source>
</reference>
<sequence>MNQLSARMTIQKYLQERQIVFFDYLNHENRCLVVNLQGFENCPANRLEASFCFYSKCVEVRVYYTQFASNWLKNKKDDLSRIYRLLNYLNATIWLPINDGRQESIYPKSYFYTPRFILTEDETYDLCCEALIDYDVFEMAPLATLDYFTAVIPEYLNEVSIPIFFTLLDKITVDEAIQMIEQKKSSLF</sequence>
<dbReference type="AlphaFoldDB" id="S0KHJ6"/>
<dbReference type="RefSeq" id="WP_016183641.1">
    <property type="nucleotide sequence ID" value="NZ_JXKI01000013.1"/>
</dbReference>
<proteinExistence type="predicted"/>
<protein>
    <submittedName>
        <fullName evidence="1">Uncharacterized protein</fullName>
    </submittedName>
</protein>
<comment type="caution">
    <text evidence="1">The sequence shown here is derived from an EMBL/GenBank/DDBJ whole genome shotgun (WGS) entry which is preliminary data.</text>
</comment>
<keyword evidence="2" id="KW-1185">Reference proteome</keyword>
<evidence type="ECO:0000313" key="2">
    <source>
        <dbReference type="Proteomes" id="UP000014113"/>
    </source>
</evidence>
<dbReference type="eggNOG" id="ENOG50306Y9">
    <property type="taxonomic scope" value="Bacteria"/>
</dbReference>
<dbReference type="OrthoDB" id="2070690at2"/>
<name>S0KHJ6_9ENTE</name>
<dbReference type="PATRIC" id="fig|1121865.3.peg.1466"/>
<organism evidence="1 2">
    <name type="scientific">Enterococcus columbae DSM 7374 = ATCC 51263</name>
    <dbReference type="NCBI Taxonomy" id="1121865"/>
    <lineage>
        <taxon>Bacteria</taxon>
        <taxon>Bacillati</taxon>
        <taxon>Bacillota</taxon>
        <taxon>Bacilli</taxon>
        <taxon>Lactobacillales</taxon>
        <taxon>Enterococcaceae</taxon>
        <taxon>Enterococcus</taxon>
    </lineage>
</organism>